<feature type="compositionally biased region" description="Pro residues" evidence="3">
    <location>
        <begin position="499"/>
        <end position="511"/>
    </location>
</feature>
<dbReference type="InterPro" id="IPR001660">
    <property type="entry name" value="SAM"/>
</dbReference>
<proteinExistence type="predicted"/>
<accession>A0ABD2JXG3</accession>
<feature type="region of interest" description="Disordered" evidence="3">
    <location>
        <begin position="286"/>
        <end position="321"/>
    </location>
</feature>
<evidence type="ECO:0000256" key="3">
    <source>
        <dbReference type="SAM" id="MobiDB-lite"/>
    </source>
</evidence>
<evidence type="ECO:0000313" key="5">
    <source>
        <dbReference type="EMBL" id="KAL3095283.1"/>
    </source>
</evidence>
<dbReference type="Pfam" id="PF26022">
    <property type="entry name" value="CC_Liprin_beta"/>
    <property type="match status" value="1"/>
</dbReference>
<feature type="compositionally biased region" description="Polar residues" evidence="3">
    <location>
        <begin position="529"/>
        <end position="539"/>
    </location>
</feature>
<organism evidence="5 6">
    <name type="scientific">Heterodera schachtii</name>
    <name type="common">Sugarbeet cyst nematode worm</name>
    <name type="synonym">Tylenchus schachtii</name>
    <dbReference type="NCBI Taxonomy" id="97005"/>
    <lineage>
        <taxon>Eukaryota</taxon>
        <taxon>Metazoa</taxon>
        <taxon>Ecdysozoa</taxon>
        <taxon>Nematoda</taxon>
        <taxon>Chromadorea</taxon>
        <taxon>Rhabditida</taxon>
        <taxon>Tylenchina</taxon>
        <taxon>Tylenchomorpha</taxon>
        <taxon>Tylenchoidea</taxon>
        <taxon>Heteroderidae</taxon>
        <taxon>Heteroderinae</taxon>
        <taxon>Heterodera</taxon>
    </lineage>
</organism>
<dbReference type="Pfam" id="PF00536">
    <property type="entry name" value="SAM_1"/>
    <property type="match status" value="1"/>
</dbReference>
<dbReference type="Proteomes" id="UP001620645">
    <property type="component" value="Unassembled WGS sequence"/>
</dbReference>
<name>A0ABD2JXG3_HETSC</name>
<evidence type="ECO:0000313" key="6">
    <source>
        <dbReference type="Proteomes" id="UP001620645"/>
    </source>
</evidence>
<dbReference type="PANTHER" id="PTHR12587:SF14">
    <property type="entry name" value="AT31531P"/>
    <property type="match status" value="1"/>
</dbReference>
<feature type="compositionally biased region" description="Low complexity" evidence="3">
    <location>
        <begin position="236"/>
        <end position="247"/>
    </location>
</feature>
<feature type="compositionally biased region" description="Low complexity" evidence="3">
    <location>
        <begin position="127"/>
        <end position="154"/>
    </location>
</feature>
<feature type="compositionally biased region" description="Polar residues" evidence="3">
    <location>
        <begin position="290"/>
        <end position="300"/>
    </location>
</feature>
<keyword evidence="2" id="KW-0175">Coiled coil</keyword>
<evidence type="ECO:0000256" key="2">
    <source>
        <dbReference type="ARBA" id="ARBA00023054"/>
    </source>
</evidence>
<feature type="region of interest" description="Disordered" evidence="3">
    <location>
        <begin position="499"/>
        <end position="542"/>
    </location>
</feature>
<evidence type="ECO:0000256" key="1">
    <source>
        <dbReference type="ARBA" id="ARBA00022737"/>
    </source>
</evidence>
<feature type="compositionally biased region" description="Low complexity" evidence="3">
    <location>
        <begin position="58"/>
        <end position="73"/>
    </location>
</feature>
<feature type="compositionally biased region" description="Polar residues" evidence="3">
    <location>
        <begin position="79"/>
        <end position="91"/>
    </location>
</feature>
<feature type="region of interest" description="Disordered" evidence="3">
    <location>
        <begin position="223"/>
        <end position="262"/>
    </location>
</feature>
<dbReference type="PANTHER" id="PTHR12587">
    <property type="entry name" value="LAR INTERACTING PROTEIN LIP -RELATED PROTEIN"/>
    <property type="match status" value="1"/>
</dbReference>
<sequence>METLSTKSDETTEIGETSLNSRQMRIGGGFWNEWRTVENDKSEKVSDDEGEQKGHGFSSSSSSVSASAADIAAHCPTIGPNSEQNYRNQIPSVPIGTLDDNNDNDANVPIPADLSEDSLPVFRQTASSSSSSSSSPSSSSSSNGITSSPKSNSSALPESDGQVPSSNLDSSASSAELSLLALSQNGQKNLRFFIEAIEKSKLATPISLEDKLKVFDWLGNSAEGNEVGGGQEEKSPSPSMSASCSDFPESHERLQSRQTTRDSLSLQVAALSRQVALQREKIRDLEESLGNGTNGKQYQHQGTIEGGGGGAAQGQQRQQQIGEQLDELRHKFLALEREKTEGERNLQHKETEQRDAKIGELEQLQMAVQRLMVDNEQKNSLIKTLHNALEEQQRRLLSASLLQQQNEVSVHQLDINEQIRRILLTQDDLSLDGSDHSMMAHSSSFPAGLCAQSFRSASPRRTPQPFPPSSGPTSARQQCFPVSTSFSSSLSALVPPPPLWRVSSPPPPSIPPHQLATEKLSQEHPPQAEQPSTSSSGRAATSPLARQLAAELDELRQSAEMGVLLRQPYSSASLPRSIHSKANSLGVCAATRLRHAVESDDELASSARGNVPNSEALNGHSPPNAKHLKRGRRARSTLRSFLGRFAHRGNSLQDVRPSQRLSPSLLPPGIPSSSSCASVRPPLCHFVDWDRALCSRWLTEVGFGDVFVGAVRSGRHLLSMVETELETELGIRSALQRKRLKNMLDRIERNVETEAADKMDTNLVMLWLDHIGLPQLRDIFAENRIDGNLLLVLSVNDLIELGIHSALNHASLARAIQFLRSVDFHLHRLEKHFNSESLARCPIPAEVERWSHCCTVEWLRSEDLEEFTPNLAFSGLHGALMVCEPTFTVESLAEMLQIPPTKSLIRRHLTTQFNALLGQQIVGNKRDTVAQPTVTHLTPGLRIRLAKRGFSLGRKKSKSDIFVEPEVRICPEERMEVNGTEGGEMSEV</sequence>
<dbReference type="InterPro" id="IPR013761">
    <property type="entry name" value="SAM/pointed_sf"/>
</dbReference>
<feature type="domain" description="SAM" evidence="4">
    <location>
        <begin position="689"/>
        <end position="750"/>
    </location>
</feature>
<dbReference type="EMBL" id="JBICCN010000083">
    <property type="protein sequence ID" value="KAL3095283.1"/>
    <property type="molecule type" value="Genomic_DNA"/>
</dbReference>
<dbReference type="AlphaFoldDB" id="A0ABD2JXG3"/>
<feature type="compositionally biased region" description="Polar residues" evidence="3">
    <location>
        <begin position="14"/>
        <end position="23"/>
    </location>
</feature>
<feature type="region of interest" description="Disordered" evidence="3">
    <location>
        <begin position="455"/>
        <end position="479"/>
    </location>
</feature>
<feature type="compositionally biased region" description="Polar residues" evidence="3">
    <location>
        <begin position="607"/>
        <end position="616"/>
    </location>
</feature>
<evidence type="ECO:0000259" key="4">
    <source>
        <dbReference type="PROSITE" id="PS50105"/>
    </source>
</evidence>
<feature type="region of interest" description="Disordered" evidence="3">
    <location>
        <begin position="599"/>
        <end position="633"/>
    </location>
</feature>
<dbReference type="InterPro" id="IPR058914">
    <property type="entry name" value="LIPB1/2_CC"/>
</dbReference>
<dbReference type="Pfam" id="PF07647">
    <property type="entry name" value="SAM_2"/>
    <property type="match status" value="1"/>
</dbReference>
<keyword evidence="1" id="KW-0677">Repeat</keyword>
<dbReference type="SUPFAM" id="SSF47769">
    <property type="entry name" value="SAM/Pointed domain"/>
    <property type="match status" value="2"/>
</dbReference>
<dbReference type="SMART" id="SM00454">
    <property type="entry name" value="SAM"/>
    <property type="match status" value="3"/>
</dbReference>
<dbReference type="Gene3D" id="1.10.150.50">
    <property type="entry name" value="Transcription Factor, Ets-1"/>
    <property type="match status" value="3"/>
</dbReference>
<reference evidence="5 6" key="1">
    <citation type="submission" date="2024-10" db="EMBL/GenBank/DDBJ databases">
        <authorList>
            <person name="Kim D."/>
        </authorList>
    </citation>
    <scope>NUCLEOTIDE SEQUENCE [LARGE SCALE GENOMIC DNA]</scope>
    <source>
        <strain evidence="5">Taebaek</strain>
    </source>
</reference>
<gene>
    <name evidence="5" type="ORF">niasHS_007382</name>
</gene>
<protein>
    <recommendedName>
        <fullName evidence="4">SAM domain-containing protein</fullName>
    </recommendedName>
</protein>
<dbReference type="PROSITE" id="PS50105">
    <property type="entry name" value="SAM_DOMAIN"/>
    <property type="match status" value="2"/>
</dbReference>
<feature type="domain" description="SAM" evidence="4">
    <location>
        <begin position="759"/>
        <end position="822"/>
    </location>
</feature>
<feature type="compositionally biased region" description="Basic and acidic residues" evidence="3">
    <location>
        <begin position="35"/>
        <end position="54"/>
    </location>
</feature>
<dbReference type="InterPro" id="IPR029515">
    <property type="entry name" value="Liprin"/>
</dbReference>
<feature type="region of interest" description="Disordered" evidence="3">
    <location>
        <begin position="1"/>
        <end position="170"/>
    </location>
</feature>
<keyword evidence="6" id="KW-1185">Reference proteome</keyword>
<comment type="caution">
    <text evidence="5">The sequence shown here is derived from an EMBL/GenBank/DDBJ whole genome shotgun (WGS) entry which is preliminary data.</text>
</comment>